<gene>
    <name evidence="8" type="ORF">MOF03_01880</name>
</gene>
<feature type="transmembrane region" description="Helical" evidence="6">
    <location>
        <begin position="228"/>
        <end position="250"/>
    </location>
</feature>
<dbReference type="EMBL" id="JALAWA010000001">
    <property type="protein sequence ID" value="MCY9183409.1"/>
    <property type="molecule type" value="Genomic_DNA"/>
</dbReference>
<keyword evidence="3 6" id="KW-0812">Transmembrane</keyword>
<feature type="transmembrane region" description="Helical" evidence="6">
    <location>
        <begin position="271"/>
        <end position="295"/>
    </location>
</feature>
<accession>A0A9Q4EKX8</accession>
<evidence type="ECO:0000259" key="7">
    <source>
        <dbReference type="PROSITE" id="PS50850"/>
    </source>
</evidence>
<evidence type="ECO:0000313" key="9">
    <source>
        <dbReference type="Proteomes" id="UP001073053"/>
    </source>
</evidence>
<comment type="caution">
    <text evidence="8">The sequence shown here is derived from an EMBL/GenBank/DDBJ whole genome shotgun (WGS) entry which is preliminary data.</text>
</comment>
<feature type="transmembrane region" description="Helical" evidence="6">
    <location>
        <begin position="301"/>
        <end position="323"/>
    </location>
</feature>
<name>A0A9Q4EKX8_9BACI</name>
<comment type="subcellular location">
    <subcellularLocation>
        <location evidence="1">Cell membrane</location>
        <topology evidence="1">Multi-pass membrane protein</topology>
    </subcellularLocation>
</comment>
<dbReference type="GO" id="GO:0005886">
    <property type="term" value="C:plasma membrane"/>
    <property type="evidence" value="ECO:0007669"/>
    <property type="project" value="UniProtKB-SubCell"/>
</dbReference>
<evidence type="ECO:0000256" key="4">
    <source>
        <dbReference type="ARBA" id="ARBA00022989"/>
    </source>
</evidence>
<dbReference type="Gene3D" id="1.20.1250.20">
    <property type="entry name" value="MFS general substrate transporter like domains"/>
    <property type="match status" value="1"/>
</dbReference>
<dbReference type="AlphaFoldDB" id="A0A9Q4EKX8"/>
<dbReference type="GO" id="GO:0022857">
    <property type="term" value="F:transmembrane transporter activity"/>
    <property type="evidence" value="ECO:0007669"/>
    <property type="project" value="InterPro"/>
</dbReference>
<organism evidence="8 9">
    <name type="scientific">Bacillus halotolerans</name>
    <dbReference type="NCBI Taxonomy" id="260554"/>
    <lineage>
        <taxon>Bacteria</taxon>
        <taxon>Bacillati</taxon>
        <taxon>Bacillota</taxon>
        <taxon>Bacilli</taxon>
        <taxon>Bacillales</taxon>
        <taxon>Bacillaceae</taxon>
        <taxon>Bacillus</taxon>
    </lineage>
</organism>
<evidence type="ECO:0000256" key="3">
    <source>
        <dbReference type="ARBA" id="ARBA00022692"/>
    </source>
</evidence>
<feature type="transmembrane region" description="Helical" evidence="6">
    <location>
        <begin position="108"/>
        <end position="131"/>
    </location>
</feature>
<keyword evidence="4 6" id="KW-1133">Transmembrane helix</keyword>
<dbReference type="Proteomes" id="UP001073053">
    <property type="component" value="Unassembled WGS sequence"/>
</dbReference>
<protein>
    <submittedName>
        <fullName evidence="8">MFS transporter</fullName>
    </submittedName>
</protein>
<evidence type="ECO:0000256" key="6">
    <source>
        <dbReference type="SAM" id="Phobius"/>
    </source>
</evidence>
<evidence type="ECO:0000313" key="8">
    <source>
        <dbReference type="EMBL" id="MCY9183409.1"/>
    </source>
</evidence>
<feature type="transmembrane region" description="Helical" evidence="6">
    <location>
        <begin position="12"/>
        <end position="39"/>
    </location>
</feature>
<feature type="transmembrane region" description="Helical" evidence="6">
    <location>
        <begin position="361"/>
        <end position="387"/>
    </location>
</feature>
<reference evidence="8" key="1">
    <citation type="submission" date="2022-02" db="EMBL/GenBank/DDBJ databases">
        <title>Crop Bioprotection Bacillus Genome Sequencing.</title>
        <authorList>
            <person name="Dunlap C."/>
        </authorList>
    </citation>
    <scope>NUCLEOTIDE SEQUENCE</scope>
    <source>
        <strain evidence="8">EC49O2N-C10</strain>
    </source>
</reference>
<keyword evidence="2" id="KW-0813">Transport</keyword>
<evidence type="ECO:0000256" key="2">
    <source>
        <dbReference type="ARBA" id="ARBA00022448"/>
    </source>
</evidence>
<feature type="transmembrane region" description="Helical" evidence="6">
    <location>
        <begin position="204"/>
        <end position="222"/>
    </location>
</feature>
<feature type="transmembrane region" description="Helical" evidence="6">
    <location>
        <begin position="433"/>
        <end position="453"/>
    </location>
</feature>
<feature type="transmembrane region" description="Helical" evidence="6">
    <location>
        <begin position="170"/>
        <end position="192"/>
    </location>
</feature>
<sequence length="465" mass="48400">MKNSGPLHQSGSTGISVLIVLALGFLMATLDVTVVNVAIADMKNVLSLSLSGVTWVVDGYMLTFASLLLAGGALADRYGSKAIYMLGLGVFVLASCLCAVAANGQMLIAGRLLQGLGAALFMPSSLSLLAASYPDERVRAKMFGLWAALVSAASGLGPFIGGVLVNAAGWQSIFLINVPLGVAALICAYRTLSSFPGNGSRVNITGHLLGMAALGFLSFALIQGASIGWSSLTILGAFAAAVLAFVLFLLREIFSATSILPASLYKNGRFSAAQFVGFLLNFALFGGMFMLSLFLQEARGASSFLAGVELLPMMAVFVVGNLLFARLANRFEAGLLMFVSMAVSCIMALLLFVMVSPDLPYWQLAVLTSVMNLGVGITVPAMTAVIMKTAGQEHANIAGAALNANRQIGALVGVAVSGVVIHLSATWYTGAGFTFLMMGAAYSLAAFLVWRFLTFHKETSASASS</sequence>
<dbReference type="InterPro" id="IPR036259">
    <property type="entry name" value="MFS_trans_sf"/>
</dbReference>
<dbReference type="PANTHER" id="PTHR42718">
    <property type="entry name" value="MAJOR FACILITATOR SUPERFAMILY MULTIDRUG TRANSPORTER MFSC"/>
    <property type="match status" value="1"/>
</dbReference>
<dbReference type="PANTHER" id="PTHR42718:SF40">
    <property type="entry name" value="METHYLENOMYCIN A RESISTANCE PROTEIN"/>
    <property type="match status" value="1"/>
</dbReference>
<feature type="transmembrane region" description="Helical" evidence="6">
    <location>
        <begin position="335"/>
        <end position="355"/>
    </location>
</feature>
<dbReference type="CDD" id="cd17321">
    <property type="entry name" value="MFS_MMR_MDR_like"/>
    <property type="match status" value="1"/>
</dbReference>
<dbReference type="PROSITE" id="PS50850">
    <property type="entry name" value="MFS"/>
    <property type="match status" value="1"/>
</dbReference>
<feature type="transmembrane region" description="Helical" evidence="6">
    <location>
        <begin position="45"/>
        <end position="70"/>
    </location>
</feature>
<dbReference type="Gene3D" id="1.20.1720.10">
    <property type="entry name" value="Multidrug resistance protein D"/>
    <property type="match status" value="1"/>
</dbReference>
<proteinExistence type="predicted"/>
<dbReference type="InterPro" id="IPR020846">
    <property type="entry name" value="MFS_dom"/>
</dbReference>
<feature type="domain" description="Major facilitator superfamily (MFS) profile" evidence="7">
    <location>
        <begin position="17"/>
        <end position="457"/>
    </location>
</feature>
<dbReference type="RefSeq" id="WP_024123231.1">
    <property type="nucleotide sequence ID" value="NZ_ASJT01000107.1"/>
</dbReference>
<evidence type="ECO:0000256" key="1">
    <source>
        <dbReference type="ARBA" id="ARBA00004651"/>
    </source>
</evidence>
<dbReference type="SUPFAM" id="SSF103473">
    <property type="entry name" value="MFS general substrate transporter"/>
    <property type="match status" value="2"/>
</dbReference>
<feature type="transmembrane region" description="Helical" evidence="6">
    <location>
        <begin position="408"/>
        <end position="427"/>
    </location>
</feature>
<keyword evidence="5 6" id="KW-0472">Membrane</keyword>
<dbReference type="InterPro" id="IPR011701">
    <property type="entry name" value="MFS"/>
</dbReference>
<feature type="transmembrane region" description="Helical" evidence="6">
    <location>
        <begin position="82"/>
        <end position="102"/>
    </location>
</feature>
<feature type="transmembrane region" description="Helical" evidence="6">
    <location>
        <begin position="143"/>
        <end position="164"/>
    </location>
</feature>
<dbReference type="Pfam" id="PF07690">
    <property type="entry name" value="MFS_1"/>
    <property type="match status" value="1"/>
</dbReference>
<evidence type="ECO:0000256" key="5">
    <source>
        <dbReference type="ARBA" id="ARBA00023136"/>
    </source>
</evidence>